<comment type="similarity">
    <text evidence="3">In the N-terminal section; belongs to the leguminous lectin family.</text>
</comment>
<dbReference type="GO" id="GO:0005886">
    <property type="term" value="C:plasma membrane"/>
    <property type="evidence" value="ECO:0007669"/>
    <property type="project" value="UniProtKB-SubCell"/>
</dbReference>
<dbReference type="GO" id="GO:0004674">
    <property type="term" value="F:protein serine/threonine kinase activity"/>
    <property type="evidence" value="ECO:0007669"/>
    <property type="project" value="UniProtKB-KW"/>
</dbReference>
<dbReference type="InterPro" id="IPR050528">
    <property type="entry name" value="L-type_Lectin-RKs"/>
</dbReference>
<evidence type="ECO:0000256" key="7">
    <source>
        <dbReference type="ARBA" id="ARBA00022527"/>
    </source>
</evidence>
<name>A0ABC9FLB0_9POAL</name>
<evidence type="ECO:0000256" key="11">
    <source>
        <dbReference type="ARBA" id="ARBA00022734"/>
    </source>
</evidence>
<keyword evidence="26" id="KW-1185">Reference proteome</keyword>
<dbReference type="SUPFAM" id="SSF49899">
    <property type="entry name" value="Concanavalin A-like lectins/glucanases"/>
    <property type="match status" value="1"/>
</dbReference>
<dbReference type="PROSITE" id="PS00108">
    <property type="entry name" value="PROTEIN_KINASE_ST"/>
    <property type="match status" value="1"/>
</dbReference>
<dbReference type="InterPro" id="IPR008271">
    <property type="entry name" value="Ser/Thr_kinase_AS"/>
</dbReference>
<dbReference type="FunFam" id="2.60.120.200:FF:000051">
    <property type="entry name" value="L-type lectin-domain containing receptor kinase V.9"/>
    <property type="match status" value="1"/>
</dbReference>
<evidence type="ECO:0000256" key="18">
    <source>
        <dbReference type="ARBA" id="ARBA00023180"/>
    </source>
</evidence>
<evidence type="ECO:0000256" key="15">
    <source>
        <dbReference type="ARBA" id="ARBA00022989"/>
    </source>
</evidence>
<dbReference type="SMART" id="SM00220">
    <property type="entry name" value="S_TKc"/>
    <property type="match status" value="1"/>
</dbReference>
<keyword evidence="8" id="KW-0808">Transferase</keyword>
<evidence type="ECO:0000256" key="9">
    <source>
        <dbReference type="ARBA" id="ARBA00022692"/>
    </source>
</evidence>
<dbReference type="Pfam" id="PF00069">
    <property type="entry name" value="Pkinase"/>
    <property type="match status" value="1"/>
</dbReference>
<dbReference type="SUPFAM" id="SSF56112">
    <property type="entry name" value="Protein kinase-like (PK-like)"/>
    <property type="match status" value="1"/>
</dbReference>
<evidence type="ECO:0000259" key="24">
    <source>
        <dbReference type="PROSITE" id="PS50011"/>
    </source>
</evidence>
<proteinExistence type="inferred from homology"/>
<evidence type="ECO:0000256" key="8">
    <source>
        <dbReference type="ARBA" id="ARBA00022679"/>
    </source>
</evidence>
<keyword evidence="14 21" id="KW-0067">ATP-binding</keyword>
<keyword evidence="12 21" id="KW-0547">Nucleotide-binding</keyword>
<evidence type="ECO:0000256" key="1">
    <source>
        <dbReference type="ARBA" id="ARBA00004236"/>
    </source>
</evidence>
<feature type="signal peptide" evidence="23">
    <location>
        <begin position="1"/>
        <end position="32"/>
    </location>
</feature>
<evidence type="ECO:0000256" key="14">
    <source>
        <dbReference type="ARBA" id="ARBA00022840"/>
    </source>
</evidence>
<comment type="catalytic activity">
    <reaction evidence="20">
        <text>L-seryl-[protein] + ATP = O-phospho-L-seryl-[protein] + ADP + H(+)</text>
        <dbReference type="Rhea" id="RHEA:17989"/>
        <dbReference type="Rhea" id="RHEA-COMP:9863"/>
        <dbReference type="Rhea" id="RHEA-COMP:11604"/>
        <dbReference type="ChEBI" id="CHEBI:15378"/>
        <dbReference type="ChEBI" id="CHEBI:29999"/>
        <dbReference type="ChEBI" id="CHEBI:30616"/>
        <dbReference type="ChEBI" id="CHEBI:83421"/>
        <dbReference type="ChEBI" id="CHEBI:456216"/>
        <dbReference type="EC" id="2.7.11.1"/>
    </reaction>
    <physiologicalReaction direction="left-to-right" evidence="20">
        <dbReference type="Rhea" id="RHEA:17990"/>
    </physiologicalReaction>
</comment>
<evidence type="ECO:0000256" key="5">
    <source>
        <dbReference type="ARBA" id="ARBA00012513"/>
    </source>
</evidence>
<dbReference type="PROSITE" id="PS00107">
    <property type="entry name" value="PROTEIN_KINASE_ATP"/>
    <property type="match status" value="1"/>
</dbReference>
<dbReference type="Gene3D" id="2.60.120.200">
    <property type="match status" value="1"/>
</dbReference>
<keyword evidence="6" id="KW-1003">Cell membrane</keyword>
<dbReference type="InterPro" id="IPR000719">
    <property type="entry name" value="Prot_kinase_dom"/>
</dbReference>
<evidence type="ECO:0000256" key="13">
    <source>
        <dbReference type="ARBA" id="ARBA00022777"/>
    </source>
</evidence>
<keyword evidence="18" id="KW-0325">Glycoprotein</keyword>
<dbReference type="PROSITE" id="PS50011">
    <property type="entry name" value="PROTEIN_KINASE_DOM"/>
    <property type="match status" value="1"/>
</dbReference>
<dbReference type="EMBL" id="OZ075116">
    <property type="protein sequence ID" value="CAL5076478.1"/>
    <property type="molecule type" value="Genomic_DNA"/>
</dbReference>
<evidence type="ECO:0000313" key="26">
    <source>
        <dbReference type="Proteomes" id="UP001497457"/>
    </source>
</evidence>
<feature type="binding site" evidence="21">
    <location>
        <position position="389"/>
    </location>
    <ligand>
        <name>ATP</name>
        <dbReference type="ChEBI" id="CHEBI:30616"/>
    </ligand>
</feature>
<keyword evidence="11" id="KW-0430">Lectin</keyword>
<dbReference type="CDD" id="cd14066">
    <property type="entry name" value="STKc_IRAK"/>
    <property type="match status" value="1"/>
</dbReference>
<evidence type="ECO:0000256" key="10">
    <source>
        <dbReference type="ARBA" id="ARBA00022729"/>
    </source>
</evidence>
<dbReference type="CDD" id="cd06899">
    <property type="entry name" value="lectin_legume_LecRK_Arcelin_ConA"/>
    <property type="match status" value="1"/>
</dbReference>
<sequence>MTALLQNPHPNFMKRMYLLLLLGLALTVVSDGSDGAGGNQFVYSGFSASNLTVEGTATVTPDGLLQLTNGTHQLKGHAFYPAPLNFSTMQSFSVNFVFAIVTDENESSHSNDGMAFFISPSMNFSDALPAQFLGLLNPRNNGDPENRLFAVEIDTVFNSEFEDINDNHVGININSLTSLQSYLPSFYDSRIGWENMSLSSSKAMQVWVDYVGKTNTISVTFAPLEMVKPLLPQISTTYNLSTVITEIAYVGFSAATGTFPGTKHYVLGWSFGMDGPAPAINMIKLPNLPHVELKAHYISKAIQIISPISTTIFFLAIGTIVLLLVRRWLSNNVDLLEDWEIEFGPHRFSFKDLYQSTDGFKNKHLIGRGGFGQVYKGVLPTSKTEVAVKRVSNESKQGMREFIAEVVSIGRMRHRNIVQLLGYCRRKRELILVYEYMPNGSLDKYLYTSDDKLCLGWQERFQIIKGIASGLLYLHEYWEQVVIHRDIKASNVLLDENMNGRLGDFGLARLYNHGTDPQTTRMAGTFGYIAPELARTGKASPLTDVFAFGILLLEIACGRRPIEGRAQDTPFILVDWVTEHWHKGSLMEAVDRRLQSDYNVDEACVALKLGLWCSHPLPNARPSMQQVMLYLEGQHLTPEFVPMDVACQAGFDTLMISHQSSVGTMSGLSGGR</sequence>
<evidence type="ECO:0000256" key="21">
    <source>
        <dbReference type="PROSITE-ProRule" id="PRU10141"/>
    </source>
</evidence>
<evidence type="ECO:0000256" key="12">
    <source>
        <dbReference type="ARBA" id="ARBA00022741"/>
    </source>
</evidence>
<organism evidence="25 26">
    <name type="scientific">Urochloa decumbens</name>
    <dbReference type="NCBI Taxonomy" id="240449"/>
    <lineage>
        <taxon>Eukaryota</taxon>
        <taxon>Viridiplantae</taxon>
        <taxon>Streptophyta</taxon>
        <taxon>Embryophyta</taxon>
        <taxon>Tracheophyta</taxon>
        <taxon>Spermatophyta</taxon>
        <taxon>Magnoliopsida</taxon>
        <taxon>Liliopsida</taxon>
        <taxon>Poales</taxon>
        <taxon>Poaceae</taxon>
        <taxon>PACMAD clade</taxon>
        <taxon>Panicoideae</taxon>
        <taxon>Panicodae</taxon>
        <taxon>Paniceae</taxon>
        <taxon>Melinidinae</taxon>
        <taxon>Urochloa</taxon>
    </lineage>
</organism>
<dbReference type="GO" id="GO:0030246">
    <property type="term" value="F:carbohydrate binding"/>
    <property type="evidence" value="ECO:0007669"/>
    <property type="project" value="UniProtKB-KW"/>
</dbReference>
<keyword evidence="15 22" id="KW-1133">Transmembrane helix</keyword>
<keyword evidence="7" id="KW-0723">Serine/threonine-protein kinase</keyword>
<comment type="subcellular location">
    <subcellularLocation>
        <location evidence="1">Cell membrane</location>
    </subcellularLocation>
    <subcellularLocation>
        <location evidence="2">Membrane</location>
        <topology evidence="2">Single-pass type I membrane protein</topology>
    </subcellularLocation>
</comment>
<dbReference type="GO" id="GO:0005524">
    <property type="term" value="F:ATP binding"/>
    <property type="evidence" value="ECO:0007669"/>
    <property type="project" value="UniProtKB-UniRule"/>
</dbReference>
<dbReference type="EC" id="2.7.11.1" evidence="5"/>
<feature type="domain" description="Protein kinase" evidence="24">
    <location>
        <begin position="360"/>
        <end position="640"/>
    </location>
</feature>
<dbReference type="InterPro" id="IPR017441">
    <property type="entry name" value="Protein_kinase_ATP_BS"/>
</dbReference>
<evidence type="ECO:0000256" key="17">
    <source>
        <dbReference type="ARBA" id="ARBA00023170"/>
    </source>
</evidence>
<dbReference type="PANTHER" id="PTHR27007">
    <property type="match status" value="1"/>
</dbReference>
<evidence type="ECO:0000256" key="3">
    <source>
        <dbReference type="ARBA" id="ARBA00008536"/>
    </source>
</evidence>
<evidence type="ECO:0000256" key="20">
    <source>
        <dbReference type="ARBA" id="ARBA00048977"/>
    </source>
</evidence>
<evidence type="ECO:0000313" key="25">
    <source>
        <dbReference type="EMBL" id="CAL5076478.1"/>
    </source>
</evidence>
<keyword evidence="16 22" id="KW-0472">Membrane</keyword>
<evidence type="ECO:0000256" key="19">
    <source>
        <dbReference type="ARBA" id="ARBA00048659"/>
    </source>
</evidence>
<dbReference type="Pfam" id="PF00139">
    <property type="entry name" value="Lectin_legB"/>
    <property type="match status" value="1"/>
</dbReference>
<keyword evidence="17" id="KW-0675">Receptor</keyword>
<dbReference type="Gene3D" id="1.10.510.10">
    <property type="entry name" value="Transferase(Phosphotransferase) domain 1"/>
    <property type="match status" value="1"/>
</dbReference>
<protein>
    <recommendedName>
        <fullName evidence="5">non-specific serine/threonine protein kinase</fullName>
        <ecNumber evidence="5">2.7.11.1</ecNumber>
    </recommendedName>
</protein>
<gene>
    <name evidence="25" type="ORF">URODEC1_LOCUS106184</name>
</gene>
<reference evidence="25" key="1">
    <citation type="submission" date="2024-10" db="EMBL/GenBank/DDBJ databases">
        <authorList>
            <person name="Ryan C."/>
        </authorList>
    </citation>
    <scope>NUCLEOTIDE SEQUENCE [LARGE SCALE GENOMIC DNA]</scope>
</reference>
<dbReference type="Proteomes" id="UP001497457">
    <property type="component" value="Chromosome 6rd"/>
</dbReference>
<feature type="chain" id="PRO_5044810054" description="non-specific serine/threonine protein kinase" evidence="23">
    <location>
        <begin position="33"/>
        <end position="672"/>
    </location>
</feature>
<dbReference type="InterPro" id="IPR013320">
    <property type="entry name" value="ConA-like_dom_sf"/>
</dbReference>
<accession>A0ABC9FLB0</accession>
<dbReference type="InterPro" id="IPR011009">
    <property type="entry name" value="Kinase-like_dom_sf"/>
</dbReference>
<evidence type="ECO:0000256" key="16">
    <source>
        <dbReference type="ARBA" id="ARBA00023136"/>
    </source>
</evidence>
<comment type="catalytic activity">
    <reaction evidence="19">
        <text>L-threonyl-[protein] + ATP = O-phospho-L-threonyl-[protein] + ADP + H(+)</text>
        <dbReference type="Rhea" id="RHEA:46608"/>
        <dbReference type="Rhea" id="RHEA-COMP:11060"/>
        <dbReference type="Rhea" id="RHEA-COMP:11605"/>
        <dbReference type="ChEBI" id="CHEBI:15378"/>
        <dbReference type="ChEBI" id="CHEBI:30013"/>
        <dbReference type="ChEBI" id="CHEBI:30616"/>
        <dbReference type="ChEBI" id="CHEBI:61977"/>
        <dbReference type="ChEBI" id="CHEBI:456216"/>
        <dbReference type="EC" id="2.7.11.1"/>
    </reaction>
    <physiologicalReaction direction="left-to-right" evidence="19">
        <dbReference type="Rhea" id="RHEA:46609"/>
    </physiologicalReaction>
</comment>
<dbReference type="GO" id="GO:1901001">
    <property type="term" value="P:negative regulation of response to salt stress"/>
    <property type="evidence" value="ECO:0007669"/>
    <property type="project" value="UniProtKB-ARBA"/>
</dbReference>
<dbReference type="AlphaFoldDB" id="A0ABC9FLB0"/>
<evidence type="ECO:0000256" key="4">
    <source>
        <dbReference type="ARBA" id="ARBA00010217"/>
    </source>
</evidence>
<feature type="transmembrane region" description="Helical" evidence="22">
    <location>
        <begin position="304"/>
        <end position="325"/>
    </location>
</feature>
<comment type="similarity">
    <text evidence="4">In the C-terminal section; belongs to the protein kinase superfamily. Ser/Thr protein kinase family.</text>
</comment>
<evidence type="ECO:0000256" key="23">
    <source>
        <dbReference type="SAM" id="SignalP"/>
    </source>
</evidence>
<keyword evidence="10 23" id="KW-0732">Signal</keyword>
<evidence type="ECO:0000256" key="6">
    <source>
        <dbReference type="ARBA" id="ARBA00022475"/>
    </source>
</evidence>
<dbReference type="FunFam" id="1.10.510.10:FF:000517">
    <property type="entry name" value="Putative receptor kinase Lecrk"/>
    <property type="match status" value="1"/>
</dbReference>
<keyword evidence="9 22" id="KW-0812">Transmembrane</keyword>
<dbReference type="Gene3D" id="3.30.200.20">
    <property type="entry name" value="Phosphorylase Kinase, domain 1"/>
    <property type="match status" value="1"/>
</dbReference>
<evidence type="ECO:0000256" key="2">
    <source>
        <dbReference type="ARBA" id="ARBA00004479"/>
    </source>
</evidence>
<keyword evidence="13" id="KW-0418">Kinase</keyword>
<dbReference type="InterPro" id="IPR001220">
    <property type="entry name" value="Legume_lectin_dom"/>
</dbReference>
<evidence type="ECO:0000256" key="22">
    <source>
        <dbReference type="SAM" id="Phobius"/>
    </source>
</evidence>
<dbReference type="FunFam" id="3.30.200.20:FF:000112">
    <property type="entry name" value="Lectin-domain containing receptor kinase A4.3"/>
    <property type="match status" value="1"/>
</dbReference>